<feature type="compositionally biased region" description="Low complexity" evidence="5">
    <location>
        <begin position="342"/>
        <end position="368"/>
    </location>
</feature>
<dbReference type="SMART" id="SM00064">
    <property type="entry name" value="FYVE"/>
    <property type="match status" value="2"/>
</dbReference>
<dbReference type="CDD" id="cd00065">
    <property type="entry name" value="FYVE_like_SF"/>
    <property type="match status" value="1"/>
</dbReference>
<reference evidence="8 9" key="1">
    <citation type="submission" date="2019-03" db="EMBL/GenBank/DDBJ databases">
        <authorList>
            <person name="Gaulin E."/>
            <person name="Dumas B."/>
        </authorList>
    </citation>
    <scope>NUCLEOTIDE SEQUENCE [LARGE SCALE GENOMIC DNA]</scope>
    <source>
        <strain evidence="8">CBS 568.67</strain>
    </source>
</reference>
<evidence type="ECO:0000313" key="9">
    <source>
        <dbReference type="Proteomes" id="UP000332933"/>
    </source>
</evidence>
<evidence type="ECO:0000256" key="5">
    <source>
        <dbReference type="SAM" id="MobiDB-lite"/>
    </source>
</evidence>
<evidence type="ECO:0000256" key="1">
    <source>
        <dbReference type="ARBA" id="ARBA00022723"/>
    </source>
</evidence>
<dbReference type="GO" id="GO:0008270">
    <property type="term" value="F:zinc ion binding"/>
    <property type="evidence" value="ECO:0007669"/>
    <property type="project" value="UniProtKB-KW"/>
</dbReference>
<dbReference type="Gene3D" id="3.30.40.10">
    <property type="entry name" value="Zinc/RING finger domain, C3HC4 (zinc finger)"/>
    <property type="match status" value="2"/>
</dbReference>
<dbReference type="AlphaFoldDB" id="A0A485LHG3"/>
<dbReference type="Pfam" id="PF01590">
    <property type="entry name" value="GAF"/>
    <property type="match status" value="1"/>
</dbReference>
<keyword evidence="1" id="KW-0479">Metal-binding</keyword>
<evidence type="ECO:0000256" key="2">
    <source>
        <dbReference type="ARBA" id="ARBA00022771"/>
    </source>
</evidence>
<dbReference type="PROSITE" id="PS50178">
    <property type="entry name" value="ZF_FYVE"/>
    <property type="match status" value="2"/>
</dbReference>
<keyword evidence="3" id="KW-0862">Zinc</keyword>
<proteinExistence type="predicted"/>
<organism evidence="8 9">
    <name type="scientific">Aphanomyces stellatus</name>
    <dbReference type="NCBI Taxonomy" id="120398"/>
    <lineage>
        <taxon>Eukaryota</taxon>
        <taxon>Sar</taxon>
        <taxon>Stramenopiles</taxon>
        <taxon>Oomycota</taxon>
        <taxon>Saprolegniomycetes</taxon>
        <taxon>Saprolegniales</taxon>
        <taxon>Verrucalvaceae</taxon>
        <taxon>Aphanomyces</taxon>
    </lineage>
</organism>
<dbReference type="SUPFAM" id="SSF57903">
    <property type="entry name" value="FYVE/PHD zinc finger"/>
    <property type="match status" value="2"/>
</dbReference>
<evidence type="ECO:0000313" key="8">
    <source>
        <dbReference type="EMBL" id="VFT97817.1"/>
    </source>
</evidence>
<dbReference type="InterPro" id="IPR003018">
    <property type="entry name" value="GAF"/>
</dbReference>
<feature type="domain" description="FYVE-type" evidence="6">
    <location>
        <begin position="425"/>
        <end position="492"/>
    </location>
</feature>
<evidence type="ECO:0000313" key="7">
    <source>
        <dbReference type="EMBL" id="KAF0687062.1"/>
    </source>
</evidence>
<dbReference type="EMBL" id="VJMH01006958">
    <property type="protein sequence ID" value="KAF0687062.1"/>
    <property type="molecule type" value="Genomic_DNA"/>
</dbReference>
<accession>A0A485LHG3</accession>
<gene>
    <name evidence="8" type="primary">Aste57867_21143</name>
    <name evidence="7" type="ORF">As57867_021075</name>
    <name evidence="8" type="ORF">ASTE57867_21143</name>
</gene>
<evidence type="ECO:0000256" key="3">
    <source>
        <dbReference type="ARBA" id="ARBA00022833"/>
    </source>
</evidence>
<dbReference type="InterPro" id="IPR011011">
    <property type="entry name" value="Znf_FYVE_PHD"/>
</dbReference>
<dbReference type="InterPro" id="IPR029016">
    <property type="entry name" value="GAF-like_dom_sf"/>
</dbReference>
<dbReference type="InterPro" id="IPR013083">
    <property type="entry name" value="Znf_RING/FYVE/PHD"/>
</dbReference>
<protein>
    <submittedName>
        <fullName evidence="8">Aste57867_21143 protein</fullName>
    </submittedName>
</protein>
<feature type="compositionally biased region" description="Polar residues" evidence="5">
    <location>
        <begin position="386"/>
        <end position="396"/>
    </location>
</feature>
<sequence>MAFSMTMGAMDQVFVDGKTVEEAPRILRQDQLMLPHLYAPLKGTASCHECTKAFTTFRRKYNCQMCGEVVCRNCTVPYVAEVANDVIDAKVCLSCVAVVEAEYQETIAATSPRSTIPHVRSTHLSSSSRISDDLIGDNRRRTESLDRLSSIASSSSPDAVSLVTESTTFDYVLDFNWGNPWPKPPVVENDAQRIQVLRSYNIPDKEPNFDAICEFACKVLQCPVAVVSVIDDKYQRFKASIGLAQEKIPRGVAFCAHALVSKEPIVVLDTSADARFQNNPMVKGAGILFYASAPICAPSGHVLGTVCVMDQKPRTQVDASMLEVLANVVVKKLEDSERLPMRRSSTTNGRRSSSSSTRGHRTSSSESGMEQERVSSSSSAVPLRSTEANSYGSQEGSQHEHSRHQHMPFALSGDDLLPRSQWVSDSKRTNCHVCAQKFSMFLRKHHCRLCGEVICKNCAMSTMLVKSNEASVADPKKLVRVAACLQCLTAKASTNIANLNVTDNFAPMSSSMPPQPISVERPKTLERSASHSHMRNLVPPTHHGTSAAAAGVPLLERTYNDEPEPEVIPVLQRNQSYDVDSHLTMYNNTQLVLDPPANVMPTRDFSKNEIQSMLVRLLSQSNDIQQQLSQVAPPDQLSLSR</sequence>
<evidence type="ECO:0000256" key="4">
    <source>
        <dbReference type="PROSITE-ProRule" id="PRU00091"/>
    </source>
</evidence>
<reference evidence="7" key="2">
    <citation type="submission" date="2019-06" db="EMBL/GenBank/DDBJ databases">
        <title>Genomics analysis of Aphanomyces spp. identifies a new class of oomycete effector associated with host adaptation.</title>
        <authorList>
            <person name="Gaulin E."/>
        </authorList>
    </citation>
    <scope>NUCLEOTIDE SEQUENCE</scope>
    <source>
        <strain evidence="7">CBS 578.67</strain>
    </source>
</reference>
<keyword evidence="2 4" id="KW-0863">Zinc-finger</keyword>
<dbReference type="Pfam" id="PF01363">
    <property type="entry name" value="FYVE"/>
    <property type="match status" value="2"/>
</dbReference>
<dbReference type="PANTHER" id="PTHR43102:SF2">
    <property type="entry name" value="GAF DOMAIN-CONTAINING PROTEIN"/>
    <property type="match status" value="1"/>
</dbReference>
<feature type="domain" description="FYVE-type" evidence="6">
    <location>
        <begin position="41"/>
        <end position="100"/>
    </location>
</feature>
<dbReference type="PANTHER" id="PTHR43102">
    <property type="entry name" value="SLR1143 PROTEIN"/>
    <property type="match status" value="1"/>
</dbReference>
<dbReference type="OrthoDB" id="660555at2759"/>
<dbReference type="Proteomes" id="UP000332933">
    <property type="component" value="Unassembled WGS sequence"/>
</dbReference>
<dbReference type="InterPro" id="IPR000306">
    <property type="entry name" value="Znf_FYVE"/>
</dbReference>
<dbReference type="SUPFAM" id="SSF55781">
    <property type="entry name" value="GAF domain-like"/>
    <property type="match status" value="1"/>
</dbReference>
<dbReference type="EMBL" id="CAADRA010006984">
    <property type="protein sequence ID" value="VFT97817.1"/>
    <property type="molecule type" value="Genomic_DNA"/>
</dbReference>
<evidence type="ECO:0000259" key="6">
    <source>
        <dbReference type="PROSITE" id="PS50178"/>
    </source>
</evidence>
<dbReference type="CDD" id="cd15737">
    <property type="entry name" value="FYVE2_Vac1p_like"/>
    <property type="match status" value="1"/>
</dbReference>
<keyword evidence="9" id="KW-1185">Reference proteome</keyword>
<dbReference type="Gene3D" id="3.30.450.40">
    <property type="match status" value="1"/>
</dbReference>
<feature type="region of interest" description="Disordered" evidence="5">
    <location>
        <begin position="337"/>
        <end position="405"/>
    </location>
</feature>
<name>A0A485LHG3_9STRA</name>
<dbReference type="SMART" id="SM00065">
    <property type="entry name" value="GAF"/>
    <property type="match status" value="1"/>
</dbReference>
<dbReference type="InterPro" id="IPR017455">
    <property type="entry name" value="Znf_FYVE-rel"/>
</dbReference>